<proteinExistence type="inferred from homology"/>
<dbReference type="InterPro" id="IPR029058">
    <property type="entry name" value="AB_hydrolase_fold"/>
</dbReference>
<gene>
    <name evidence="7" type="ORF">FA13DRAFT_1691375</name>
</gene>
<dbReference type="OrthoDB" id="443318at2759"/>
<accession>A0A4Y7T0E9</accession>
<dbReference type="PANTHER" id="PTHR11802:SF453">
    <property type="entry name" value="S1, PUTATIVE-RELATED"/>
    <property type="match status" value="1"/>
</dbReference>
<evidence type="ECO:0000256" key="4">
    <source>
        <dbReference type="ARBA" id="ARBA00022801"/>
    </source>
</evidence>
<evidence type="ECO:0000313" key="7">
    <source>
        <dbReference type="EMBL" id="TEB27378.1"/>
    </source>
</evidence>
<comment type="caution">
    <text evidence="7">The sequence shown here is derived from an EMBL/GenBank/DDBJ whole genome shotgun (WGS) entry which is preliminary data.</text>
</comment>
<dbReference type="PRINTS" id="PR00724">
    <property type="entry name" value="CRBOXYPTASEC"/>
</dbReference>
<keyword evidence="8" id="KW-1185">Reference proteome</keyword>
<name>A0A4Y7T0E9_COPMI</name>
<dbReference type="Gene3D" id="3.40.50.1820">
    <property type="entry name" value="alpha/beta hydrolase"/>
    <property type="match status" value="1"/>
</dbReference>
<evidence type="ECO:0000313" key="8">
    <source>
        <dbReference type="Proteomes" id="UP000298030"/>
    </source>
</evidence>
<dbReference type="GO" id="GO:0004185">
    <property type="term" value="F:serine-type carboxypeptidase activity"/>
    <property type="evidence" value="ECO:0007669"/>
    <property type="project" value="UniProtKB-UniRule"/>
</dbReference>
<dbReference type="STRING" id="71717.A0A4Y7T0E9"/>
<comment type="similarity">
    <text evidence="1 6">Belongs to the peptidase S10 family.</text>
</comment>
<evidence type="ECO:0000256" key="2">
    <source>
        <dbReference type="ARBA" id="ARBA00022645"/>
    </source>
</evidence>
<keyword evidence="5" id="KW-0325">Glycoprotein</keyword>
<dbReference type="GO" id="GO:0000324">
    <property type="term" value="C:fungal-type vacuole"/>
    <property type="evidence" value="ECO:0007669"/>
    <property type="project" value="TreeGrafter"/>
</dbReference>
<dbReference type="PROSITE" id="PS00131">
    <property type="entry name" value="CARBOXYPEPT_SER_SER"/>
    <property type="match status" value="1"/>
</dbReference>
<dbReference type="EC" id="3.4.16.-" evidence="6"/>
<dbReference type="Proteomes" id="UP000298030">
    <property type="component" value="Unassembled WGS sequence"/>
</dbReference>
<evidence type="ECO:0000256" key="5">
    <source>
        <dbReference type="ARBA" id="ARBA00023180"/>
    </source>
</evidence>
<dbReference type="Gene3D" id="1.10.287.410">
    <property type="match status" value="1"/>
</dbReference>
<keyword evidence="2 6" id="KW-0121">Carboxypeptidase</keyword>
<keyword evidence="3 6" id="KW-0645">Protease</keyword>
<dbReference type="PANTHER" id="PTHR11802">
    <property type="entry name" value="SERINE PROTEASE FAMILY S10 SERINE CARBOXYPEPTIDASE"/>
    <property type="match status" value="1"/>
</dbReference>
<dbReference type="AlphaFoldDB" id="A0A4Y7T0E9"/>
<dbReference type="EMBL" id="QPFP01000040">
    <property type="protein sequence ID" value="TEB27378.1"/>
    <property type="molecule type" value="Genomic_DNA"/>
</dbReference>
<dbReference type="GO" id="GO:0006508">
    <property type="term" value="P:proteolysis"/>
    <property type="evidence" value="ECO:0007669"/>
    <property type="project" value="UniProtKB-KW"/>
</dbReference>
<evidence type="ECO:0000256" key="1">
    <source>
        <dbReference type="ARBA" id="ARBA00009431"/>
    </source>
</evidence>
<organism evidence="7 8">
    <name type="scientific">Coprinellus micaceus</name>
    <name type="common">Glistening ink-cap mushroom</name>
    <name type="synonym">Coprinus micaceus</name>
    <dbReference type="NCBI Taxonomy" id="71717"/>
    <lineage>
        <taxon>Eukaryota</taxon>
        <taxon>Fungi</taxon>
        <taxon>Dikarya</taxon>
        <taxon>Basidiomycota</taxon>
        <taxon>Agaricomycotina</taxon>
        <taxon>Agaricomycetes</taxon>
        <taxon>Agaricomycetidae</taxon>
        <taxon>Agaricales</taxon>
        <taxon>Agaricineae</taxon>
        <taxon>Psathyrellaceae</taxon>
        <taxon>Coprinellus</taxon>
    </lineage>
</organism>
<feature type="signal peptide" evidence="6">
    <location>
        <begin position="1"/>
        <end position="17"/>
    </location>
</feature>
<keyword evidence="6" id="KW-0732">Signal</keyword>
<protein>
    <recommendedName>
        <fullName evidence="6">Carboxypeptidase</fullName>
        <ecNumber evidence="6">3.4.16.-</ecNumber>
    </recommendedName>
</protein>
<evidence type="ECO:0000256" key="3">
    <source>
        <dbReference type="ARBA" id="ARBA00022670"/>
    </source>
</evidence>
<keyword evidence="4 6" id="KW-0378">Hydrolase</keyword>
<dbReference type="InterPro" id="IPR001563">
    <property type="entry name" value="Peptidase_S10"/>
</dbReference>
<dbReference type="InterPro" id="IPR018202">
    <property type="entry name" value="Ser_caboxypep_ser_AS"/>
</dbReference>
<reference evidence="7 8" key="1">
    <citation type="journal article" date="2019" name="Nat. Ecol. Evol.">
        <title>Megaphylogeny resolves global patterns of mushroom evolution.</title>
        <authorList>
            <person name="Varga T."/>
            <person name="Krizsan K."/>
            <person name="Foldi C."/>
            <person name="Dima B."/>
            <person name="Sanchez-Garcia M."/>
            <person name="Sanchez-Ramirez S."/>
            <person name="Szollosi G.J."/>
            <person name="Szarkandi J.G."/>
            <person name="Papp V."/>
            <person name="Albert L."/>
            <person name="Andreopoulos W."/>
            <person name="Angelini C."/>
            <person name="Antonin V."/>
            <person name="Barry K.W."/>
            <person name="Bougher N.L."/>
            <person name="Buchanan P."/>
            <person name="Buyck B."/>
            <person name="Bense V."/>
            <person name="Catcheside P."/>
            <person name="Chovatia M."/>
            <person name="Cooper J."/>
            <person name="Damon W."/>
            <person name="Desjardin D."/>
            <person name="Finy P."/>
            <person name="Geml J."/>
            <person name="Haridas S."/>
            <person name="Hughes K."/>
            <person name="Justo A."/>
            <person name="Karasinski D."/>
            <person name="Kautmanova I."/>
            <person name="Kiss B."/>
            <person name="Kocsube S."/>
            <person name="Kotiranta H."/>
            <person name="LaButti K.M."/>
            <person name="Lechner B.E."/>
            <person name="Liimatainen K."/>
            <person name="Lipzen A."/>
            <person name="Lukacs Z."/>
            <person name="Mihaltcheva S."/>
            <person name="Morgado L.N."/>
            <person name="Niskanen T."/>
            <person name="Noordeloos M.E."/>
            <person name="Ohm R.A."/>
            <person name="Ortiz-Santana B."/>
            <person name="Ovrebo C."/>
            <person name="Racz N."/>
            <person name="Riley R."/>
            <person name="Savchenko A."/>
            <person name="Shiryaev A."/>
            <person name="Soop K."/>
            <person name="Spirin V."/>
            <person name="Szebenyi C."/>
            <person name="Tomsovsky M."/>
            <person name="Tulloss R.E."/>
            <person name="Uehling J."/>
            <person name="Grigoriev I.V."/>
            <person name="Vagvolgyi C."/>
            <person name="Papp T."/>
            <person name="Martin F.M."/>
            <person name="Miettinen O."/>
            <person name="Hibbett D.S."/>
            <person name="Nagy L.G."/>
        </authorList>
    </citation>
    <scope>NUCLEOTIDE SEQUENCE [LARGE SCALE GENOMIC DNA]</scope>
    <source>
        <strain evidence="7 8">FP101781</strain>
    </source>
</reference>
<sequence length="495" mass="53798">MYLSVLTLLALVAGPRALPRAIAGEVPSVDGVLGGVLNKTVSELQNQVAKVAWENPLATPGAARVVENTGICEHTSGVYEAAGYVDLTKTDSIWFWFFAARNNPDTAPLVLWFNGGPGSSSMFGLFQEHGPCFISNDSSTFHHNAYSWTTNANIMYIDQPAGVGFSVTMPARIRTSAEASVDIWAFLQIWLKDPRFKKFVGRDTGIWTESYGGHYGPAFAKYFLEQNAAIASNAIEGTSVNLTTLGIGNGLTDPLSQYSEFANYAANNPYHPLVNSSVLALGNSSFLSKGGCRDRIVACNSGGSNAVCSDAQSYCNSNVLSRLNGNRYDTYYILSERPNPYPADFSNLLNTRRGEIQTQKIWVGTNYEVYNNFASTGDWMRSSKGDLEGLIDFGLKVIIYSGDADYIINYFGTEAMMDNLETKFTTEYKGQALKNYTVDGTVAGVYKNAGTLSYLRVHGAGHLVPAYGHDGLEAGHAALRMFEQIQLGKDGLVPT</sequence>
<feature type="chain" id="PRO_5021512129" description="Carboxypeptidase" evidence="6">
    <location>
        <begin position="18"/>
        <end position="495"/>
    </location>
</feature>
<dbReference type="SUPFAM" id="SSF53474">
    <property type="entry name" value="alpha/beta-Hydrolases"/>
    <property type="match status" value="1"/>
</dbReference>
<evidence type="ECO:0000256" key="6">
    <source>
        <dbReference type="RuleBase" id="RU361156"/>
    </source>
</evidence>
<dbReference type="Pfam" id="PF00450">
    <property type="entry name" value="Peptidase_S10"/>
    <property type="match status" value="1"/>
</dbReference>